<accession>A0A0E0M106</accession>
<dbReference type="HOGENOM" id="CLU_179599_0_0_1"/>
<evidence type="ECO:0000313" key="3">
    <source>
        <dbReference type="Proteomes" id="UP000026962"/>
    </source>
</evidence>
<sequence length="72" mass="7948">MELTMVFSLLHRIVIVPTPQDEKHGPDIAAVSSSSDPATAHGDMKNNELPVYSYVSKKLDNIDKLLDKLEAL</sequence>
<reference evidence="2" key="1">
    <citation type="submission" date="2015-04" db="UniProtKB">
        <authorList>
            <consortium name="EnsemblPlants"/>
        </authorList>
    </citation>
    <scope>IDENTIFICATION</scope>
</reference>
<dbReference type="AlphaFoldDB" id="A0A0E0M106"/>
<evidence type="ECO:0000313" key="2">
    <source>
        <dbReference type="EnsemblPlants" id="OPUNC09G08240.1"/>
    </source>
</evidence>
<organism evidence="2">
    <name type="scientific">Oryza punctata</name>
    <name type="common">Red rice</name>
    <dbReference type="NCBI Taxonomy" id="4537"/>
    <lineage>
        <taxon>Eukaryota</taxon>
        <taxon>Viridiplantae</taxon>
        <taxon>Streptophyta</taxon>
        <taxon>Embryophyta</taxon>
        <taxon>Tracheophyta</taxon>
        <taxon>Spermatophyta</taxon>
        <taxon>Magnoliopsida</taxon>
        <taxon>Liliopsida</taxon>
        <taxon>Poales</taxon>
        <taxon>Poaceae</taxon>
        <taxon>BOP clade</taxon>
        <taxon>Oryzoideae</taxon>
        <taxon>Oryzeae</taxon>
        <taxon>Oryzinae</taxon>
        <taxon>Oryza</taxon>
    </lineage>
</organism>
<proteinExistence type="predicted"/>
<reference evidence="2" key="2">
    <citation type="submission" date="2018-05" db="EMBL/GenBank/DDBJ databases">
        <title>OpunRS2 (Oryza punctata Reference Sequence Version 2).</title>
        <authorList>
            <person name="Zhang J."/>
            <person name="Kudrna D."/>
            <person name="Lee S."/>
            <person name="Talag J."/>
            <person name="Welchert J."/>
            <person name="Wing R.A."/>
        </authorList>
    </citation>
    <scope>NUCLEOTIDE SEQUENCE [LARGE SCALE GENOMIC DNA]</scope>
</reference>
<feature type="region of interest" description="Disordered" evidence="1">
    <location>
        <begin position="22"/>
        <end position="44"/>
    </location>
</feature>
<dbReference type="Proteomes" id="UP000026962">
    <property type="component" value="Chromosome 9"/>
</dbReference>
<keyword evidence="3" id="KW-1185">Reference proteome</keyword>
<name>A0A0E0M106_ORYPU</name>
<dbReference type="Gramene" id="OPUNC09G08240.1">
    <property type="protein sequence ID" value="OPUNC09G08240.1"/>
    <property type="gene ID" value="OPUNC09G08240"/>
</dbReference>
<evidence type="ECO:0000256" key="1">
    <source>
        <dbReference type="SAM" id="MobiDB-lite"/>
    </source>
</evidence>
<protein>
    <submittedName>
        <fullName evidence="2">Uncharacterized protein</fullName>
    </submittedName>
</protein>
<dbReference type="EnsemblPlants" id="OPUNC09G08240.1">
    <property type="protein sequence ID" value="OPUNC09G08240.1"/>
    <property type="gene ID" value="OPUNC09G08240"/>
</dbReference>